<evidence type="ECO:0000313" key="1">
    <source>
        <dbReference type="EMBL" id="MDT0336941.1"/>
    </source>
</evidence>
<gene>
    <name evidence="1" type="ORF">RJN63_08900</name>
</gene>
<sequence length="147" mass="16216">MMQEHIIVPYAGVGPLKFGMTREEVYPILGAPLSLKKCRFFDESTEYWSENGLQLTFSNADGGLVEIGLSPNLPNVQLNGLKLFEVPGWQAFKALHDWDNAPLITAGTTIFLKLGLAAGGFLNDDDADKAIAVFVNGRWDDWPTEET</sequence>
<name>A0AAE4K657_9BURK</name>
<comment type="caution">
    <text evidence="1">The sequence shown here is derived from an EMBL/GenBank/DDBJ whole genome shotgun (WGS) entry which is preliminary data.</text>
</comment>
<dbReference type="EMBL" id="JAVRAA010000004">
    <property type="protein sequence ID" value="MDT0336941.1"/>
    <property type="molecule type" value="Genomic_DNA"/>
</dbReference>
<accession>A0AAE4K657</accession>
<reference evidence="1" key="1">
    <citation type="submission" date="2023-02" db="EMBL/GenBank/DDBJ databases">
        <title>Description of Herbaspirillum huttiense subsp. nephrolepsisexaltata and Herbaspirillum huttiense subsp. lycopersicon.</title>
        <authorList>
            <person name="Poudel M."/>
            <person name="Sharma A."/>
            <person name="Goss E."/>
            <person name="Tapia J.H."/>
            <person name="Harmon C.M."/>
            <person name="Jones J.B."/>
        </authorList>
    </citation>
    <scope>NUCLEOTIDE SEQUENCE</scope>
    <source>
        <strain evidence="1">NC40101</strain>
    </source>
</reference>
<proteinExistence type="predicted"/>
<dbReference type="RefSeq" id="WP_310837919.1">
    <property type="nucleotide sequence ID" value="NZ_JAVLSM010000009.1"/>
</dbReference>
<dbReference type="AlphaFoldDB" id="A0AAE4K657"/>
<protein>
    <submittedName>
        <fullName evidence="1">Uncharacterized protein</fullName>
    </submittedName>
</protein>
<organism evidence="1">
    <name type="scientific">Herbaspirillum huttiense subsp. nephrolepidis</name>
    <dbReference type="NCBI Taxonomy" id="3075126"/>
    <lineage>
        <taxon>Bacteria</taxon>
        <taxon>Pseudomonadati</taxon>
        <taxon>Pseudomonadota</taxon>
        <taxon>Betaproteobacteria</taxon>
        <taxon>Burkholderiales</taxon>
        <taxon>Oxalobacteraceae</taxon>
        <taxon>Herbaspirillum</taxon>
    </lineage>
</organism>